<keyword evidence="1" id="KW-0812">Transmembrane</keyword>
<keyword evidence="1" id="KW-0472">Membrane</keyword>
<feature type="transmembrane region" description="Helical" evidence="1">
    <location>
        <begin position="174"/>
        <end position="196"/>
    </location>
</feature>
<keyword evidence="3" id="KW-1185">Reference proteome</keyword>
<organism evidence="2 3">
    <name type="scientific">Reticulomyxa filosa</name>
    <dbReference type="NCBI Taxonomy" id="46433"/>
    <lineage>
        <taxon>Eukaryota</taxon>
        <taxon>Sar</taxon>
        <taxon>Rhizaria</taxon>
        <taxon>Retaria</taxon>
        <taxon>Foraminifera</taxon>
        <taxon>Monothalamids</taxon>
        <taxon>Reticulomyxidae</taxon>
        <taxon>Reticulomyxa</taxon>
    </lineage>
</organism>
<dbReference type="OrthoDB" id="9049620at2759"/>
<protein>
    <submittedName>
        <fullName evidence="2">Uncharacterized protein</fullName>
    </submittedName>
</protein>
<name>X6NUS5_RETFI</name>
<evidence type="ECO:0000313" key="2">
    <source>
        <dbReference type="EMBL" id="ETO30055.1"/>
    </source>
</evidence>
<gene>
    <name evidence="2" type="ORF">RFI_07065</name>
</gene>
<dbReference type="Proteomes" id="UP000023152">
    <property type="component" value="Unassembled WGS sequence"/>
</dbReference>
<proteinExistence type="predicted"/>
<reference evidence="2 3" key="1">
    <citation type="journal article" date="2013" name="Curr. Biol.">
        <title>The Genome of the Foraminiferan Reticulomyxa filosa.</title>
        <authorList>
            <person name="Glockner G."/>
            <person name="Hulsmann N."/>
            <person name="Schleicher M."/>
            <person name="Noegel A.A."/>
            <person name="Eichinger L."/>
            <person name="Gallinger C."/>
            <person name="Pawlowski J."/>
            <person name="Sierra R."/>
            <person name="Euteneuer U."/>
            <person name="Pillet L."/>
            <person name="Moustafa A."/>
            <person name="Platzer M."/>
            <person name="Groth M."/>
            <person name="Szafranski K."/>
            <person name="Schliwa M."/>
        </authorList>
    </citation>
    <scope>NUCLEOTIDE SEQUENCE [LARGE SCALE GENOMIC DNA]</scope>
</reference>
<accession>X6NUS5</accession>
<keyword evidence="1" id="KW-1133">Transmembrane helix</keyword>
<comment type="caution">
    <text evidence="2">The sequence shown here is derived from an EMBL/GenBank/DDBJ whole genome shotgun (WGS) entry which is preliminary data.</text>
</comment>
<evidence type="ECO:0000256" key="1">
    <source>
        <dbReference type="SAM" id="Phobius"/>
    </source>
</evidence>
<evidence type="ECO:0000313" key="3">
    <source>
        <dbReference type="Proteomes" id="UP000023152"/>
    </source>
</evidence>
<dbReference type="EMBL" id="ASPP01005699">
    <property type="protein sequence ID" value="ETO30055.1"/>
    <property type="molecule type" value="Genomic_DNA"/>
</dbReference>
<feature type="non-terminal residue" evidence="2">
    <location>
        <position position="197"/>
    </location>
</feature>
<dbReference type="AlphaFoldDB" id="X6NUS5"/>
<sequence length="197" mass="23392">MLTLQSIEQNKNNQEEIKETFLEQCYMKDWLAMNNTEHLIESDFCLLCGQIAKNAIELTCDEHENSNEFLIVGEECLTRYLNANGKKCPVQGHDSCKFWKSIWRHFVPYWSNDVNFTAMVAMRFCFSAMNNSTKYQKMEYHLRLLQQTLAGYEQFFRHCTWNWEFNTNIKVQCYFPSTCISLFYIVIVIIIIIIIIV</sequence>